<accession>A0A0D2E2J1</accession>
<evidence type="ECO:0000256" key="1">
    <source>
        <dbReference type="ARBA" id="ARBA00004141"/>
    </source>
</evidence>
<keyword evidence="3" id="KW-0472">Membrane</keyword>
<feature type="transmembrane region" description="Helical" evidence="3">
    <location>
        <begin position="312"/>
        <end position="329"/>
    </location>
</feature>
<dbReference type="VEuPathDB" id="FungiDB:Z517_03551"/>
<reference evidence="4 5" key="1">
    <citation type="submission" date="2015-01" db="EMBL/GenBank/DDBJ databases">
        <title>The Genome Sequence of Fonsecaea pedrosoi CBS 271.37.</title>
        <authorList>
            <consortium name="The Broad Institute Genomics Platform"/>
            <person name="Cuomo C."/>
            <person name="de Hoog S."/>
            <person name="Gorbushina A."/>
            <person name="Stielow B."/>
            <person name="Teixiera M."/>
            <person name="Abouelleil A."/>
            <person name="Chapman S.B."/>
            <person name="Priest M."/>
            <person name="Young S.K."/>
            <person name="Wortman J."/>
            <person name="Nusbaum C."/>
            <person name="Birren B."/>
        </authorList>
    </citation>
    <scope>NUCLEOTIDE SEQUENCE [LARGE SCALE GENOMIC DNA]</scope>
    <source>
        <strain evidence="4 5">CBS 271.37</strain>
    </source>
</reference>
<dbReference type="Pfam" id="PF07690">
    <property type="entry name" value="MFS_1"/>
    <property type="match status" value="1"/>
</dbReference>
<dbReference type="InterPro" id="IPR050327">
    <property type="entry name" value="Proton-linked_MCT"/>
</dbReference>
<keyword evidence="3" id="KW-1133">Transmembrane helix</keyword>
<feature type="transmembrane region" description="Helical" evidence="3">
    <location>
        <begin position="109"/>
        <end position="127"/>
    </location>
</feature>
<feature type="transmembrane region" description="Helical" evidence="3">
    <location>
        <begin position="269"/>
        <end position="292"/>
    </location>
</feature>
<evidence type="ECO:0000313" key="5">
    <source>
        <dbReference type="Proteomes" id="UP000053029"/>
    </source>
</evidence>
<dbReference type="RefSeq" id="XP_013288109.1">
    <property type="nucleotide sequence ID" value="XM_013432655.1"/>
</dbReference>
<dbReference type="GeneID" id="25303041"/>
<evidence type="ECO:0000313" key="4">
    <source>
        <dbReference type="EMBL" id="KIW84301.1"/>
    </source>
</evidence>
<comment type="similarity">
    <text evidence="2">Belongs to the major facilitator superfamily. Monocarboxylate porter (TC 2.A.1.13) family.</text>
</comment>
<feature type="transmembrane region" description="Helical" evidence="3">
    <location>
        <begin position="71"/>
        <end position="89"/>
    </location>
</feature>
<dbReference type="InterPro" id="IPR036259">
    <property type="entry name" value="MFS_trans_sf"/>
</dbReference>
<feature type="transmembrane region" description="Helical" evidence="3">
    <location>
        <begin position="362"/>
        <end position="384"/>
    </location>
</feature>
<evidence type="ECO:0000256" key="2">
    <source>
        <dbReference type="ARBA" id="ARBA00006727"/>
    </source>
</evidence>
<feature type="transmembrane region" description="Helical" evidence="3">
    <location>
        <begin position="196"/>
        <end position="216"/>
    </location>
</feature>
<proteinExistence type="inferred from homology"/>
<dbReference type="PANTHER" id="PTHR11360:SF130">
    <property type="entry name" value="MAJOR FACILITATOR SUPERFAMILY (MFS) PROFILE DOMAIN-CONTAINING PROTEIN-RELATED"/>
    <property type="match status" value="1"/>
</dbReference>
<evidence type="ECO:0000256" key="3">
    <source>
        <dbReference type="SAM" id="Phobius"/>
    </source>
</evidence>
<keyword evidence="5" id="KW-1185">Reference proteome</keyword>
<dbReference type="GO" id="GO:0016020">
    <property type="term" value="C:membrane"/>
    <property type="evidence" value="ECO:0007669"/>
    <property type="project" value="UniProtKB-SubCell"/>
</dbReference>
<dbReference type="InterPro" id="IPR011701">
    <property type="entry name" value="MFS"/>
</dbReference>
<dbReference type="Proteomes" id="UP000053029">
    <property type="component" value="Unassembled WGS sequence"/>
</dbReference>
<dbReference type="PANTHER" id="PTHR11360">
    <property type="entry name" value="MONOCARBOXYLATE TRANSPORTER"/>
    <property type="match status" value="1"/>
</dbReference>
<gene>
    <name evidence="4" type="ORF">Z517_03551</name>
</gene>
<feature type="transmembrane region" description="Helical" evidence="3">
    <location>
        <begin position="134"/>
        <end position="155"/>
    </location>
</feature>
<dbReference type="EMBL" id="KN846970">
    <property type="protein sequence ID" value="KIW84301.1"/>
    <property type="molecule type" value="Genomic_DNA"/>
</dbReference>
<dbReference type="Gene3D" id="1.20.1250.20">
    <property type="entry name" value="MFS general substrate transporter like domains"/>
    <property type="match status" value="1"/>
</dbReference>
<feature type="transmembrane region" description="Helical" evidence="3">
    <location>
        <begin position="428"/>
        <end position="454"/>
    </location>
</feature>
<dbReference type="OrthoDB" id="6499973at2759"/>
<sequence>MEAPTISKGWFANEDTAALPQYSSDQSQSIATTSIFARGSSVRRVWSRVYLKASRSQVVDAGPAPDGGVKAWTQVGMAFATCLTAWGFVNSFGVFQTYYTDTMSETQSTISWIGSVQVWVIFAVGMFSGRALDAGLFTPTFLLGSALQMLGVFTTSVCKNFWQLLLAQGFCTGLGCGIIFCPVMGIVTTYFERNRAFAVAIVSTGNSIGGILYPILVRSLLPKIGFAWTVRVLGFVNLTCLAAAAMFLSPRLPPRKGDPIIEWRMFLNIPYTCMVIGMALVFGGVFFTLYFLGSYGRNILGMSYAESTNLVLLFNAAGLPARLLTGWVVDRLTGPMNGMIPLLLLNSICTFAWIGVTSKASYYALVAIYGLPAGAFQCLFPTTLTCINRDPKKNGIMLGMAFWVLSFSGLAGPPIGGALLQTNGGGRGGYVSALVASGFASFVGTCLMIVARVYQEGLDLRKKC</sequence>
<dbReference type="GO" id="GO:0022857">
    <property type="term" value="F:transmembrane transporter activity"/>
    <property type="evidence" value="ECO:0007669"/>
    <property type="project" value="InterPro"/>
</dbReference>
<protein>
    <recommendedName>
        <fullName evidence="6">Major facilitator superfamily (MFS) profile domain-containing protein</fullName>
    </recommendedName>
</protein>
<dbReference type="HOGENOM" id="CLU_001265_1_1_1"/>
<feature type="transmembrane region" description="Helical" evidence="3">
    <location>
        <begin position="396"/>
        <end position="416"/>
    </location>
</feature>
<comment type="subcellular location">
    <subcellularLocation>
        <location evidence="1">Membrane</location>
        <topology evidence="1">Multi-pass membrane protein</topology>
    </subcellularLocation>
</comment>
<name>A0A0D2E2J1_9EURO</name>
<evidence type="ECO:0008006" key="6">
    <source>
        <dbReference type="Google" id="ProtNLM"/>
    </source>
</evidence>
<organism evidence="4 5">
    <name type="scientific">Fonsecaea pedrosoi CBS 271.37</name>
    <dbReference type="NCBI Taxonomy" id="1442368"/>
    <lineage>
        <taxon>Eukaryota</taxon>
        <taxon>Fungi</taxon>
        <taxon>Dikarya</taxon>
        <taxon>Ascomycota</taxon>
        <taxon>Pezizomycotina</taxon>
        <taxon>Eurotiomycetes</taxon>
        <taxon>Chaetothyriomycetidae</taxon>
        <taxon>Chaetothyriales</taxon>
        <taxon>Herpotrichiellaceae</taxon>
        <taxon>Fonsecaea</taxon>
    </lineage>
</organism>
<feature type="transmembrane region" description="Helical" evidence="3">
    <location>
        <begin position="336"/>
        <end position="356"/>
    </location>
</feature>
<dbReference type="AlphaFoldDB" id="A0A0D2E2J1"/>
<feature type="transmembrane region" description="Helical" evidence="3">
    <location>
        <begin position="161"/>
        <end position="184"/>
    </location>
</feature>
<dbReference type="SUPFAM" id="SSF103473">
    <property type="entry name" value="MFS general substrate transporter"/>
    <property type="match status" value="1"/>
</dbReference>
<keyword evidence="3" id="KW-0812">Transmembrane</keyword>
<feature type="transmembrane region" description="Helical" evidence="3">
    <location>
        <begin position="228"/>
        <end position="248"/>
    </location>
</feature>